<comment type="caution">
    <text evidence="4">The sequence shown here is derived from an EMBL/GenBank/DDBJ whole genome shotgun (WGS) entry which is preliminary data.</text>
</comment>
<evidence type="ECO:0000256" key="1">
    <source>
        <dbReference type="ARBA" id="ARBA00022821"/>
    </source>
</evidence>
<dbReference type="InterPro" id="IPR000726">
    <property type="entry name" value="Glyco_hydro_19_cat"/>
</dbReference>
<evidence type="ECO:0000259" key="3">
    <source>
        <dbReference type="Pfam" id="PF00182"/>
    </source>
</evidence>
<dbReference type="EMBL" id="MTYJ01000075">
    <property type="protein sequence ID" value="OQV16395.1"/>
    <property type="molecule type" value="Genomic_DNA"/>
</dbReference>
<dbReference type="GO" id="GO:0006032">
    <property type="term" value="P:chitin catabolic process"/>
    <property type="evidence" value="ECO:0007669"/>
    <property type="project" value="InterPro"/>
</dbReference>
<dbReference type="SUPFAM" id="SSF53955">
    <property type="entry name" value="Lysozyme-like"/>
    <property type="match status" value="1"/>
</dbReference>
<dbReference type="GO" id="GO:0006952">
    <property type="term" value="P:defense response"/>
    <property type="evidence" value="ECO:0007669"/>
    <property type="project" value="UniProtKB-KW"/>
</dbReference>
<dbReference type="Proteomes" id="UP000192578">
    <property type="component" value="Unassembled WGS sequence"/>
</dbReference>
<keyword evidence="5" id="KW-1185">Reference proteome</keyword>
<dbReference type="CDD" id="cd00325">
    <property type="entry name" value="chitinase_GH19"/>
    <property type="match status" value="1"/>
</dbReference>
<dbReference type="PANTHER" id="PTHR22595">
    <property type="entry name" value="CHITINASE-RELATED"/>
    <property type="match status" value="1"/>
</dbReference>
<gene>
    <name evidence="4" type="ORF">BV898_09538</name>
</gene>
<accession>A0A1W0WMH0</accession>
<organism evidence="4 5">
    <name type="scientific">Hypsibius exemplaris</name>
    <name type="common">Freshwater tardigrade</name>
    <dbReference type="NCBI Taxonomy" id="2072580"/>
    <lineage>
        <taxon>Eukaryota</taxon>
        <taxon>Metazoa</taxon>
        <taxon>Ecdysozoa</taxon>
        <taxon>Tardigrada</taxon>
        <taxon>Eutardigrada</taxon>
        <taxon>Parachela</taxon>
        <taxon>Hypsibioidea</taxon>
        <taxon>Hypsibiidae</taxon>
        <taxon>Hypsibius</taxon>
    </lineage>
</organism>
<dbReference type="OrthoDB" id="10051786at2759"/>
<name>A0A1W0WMH0_HYPEX</name>
<keyword evidence="1" id="KW-0611">Plant defense</keyword>
<dbReference type="AlphaFoldDB" id="A0A1W0WMH0"/>
<dbReference type="GO" id="GO:0016998">
    <property type="term" value="P:cell wall macromolecule catabolic process"/>
    <property type="evidence" value="ECO:0007669"/>
    <property type="project" value="InterPro"/>
</dbReference>
<feature type="domain" description="Glycoside hydrolase family 19 catalytic" evidence="3">
    <location>
        <begin position="56"/>
        <end position="163"/>
    </location>
</feature>
<dbReference type="GO" id="GO:0004568">
    <property type="term" value="F:chitinase activity"/>
    <property type="evidence" value="ECO:0007669"/>
    <property type="project" value="InterPro"/>
</dbReference>
<dbReference type="Gene3D" id="1.10.530.10">
    <property type="match status" value="1"/>
</dbReference>
<evidence type="ECO:0000313" key="5">
    <source>
        <dbReference type="Proteomes" id="UP000192578"/>
    </source>
</evidence>
<dbReference type="InterPro" id="IPR023346">
    <property type="entry name" value="Lysozyme-like_dom_sf"/>
</dbReference>
<dbReference type="PANTHER" id="PTHR22595:SF79">
    <property type="entry name" value="CHITINASE 12"/>
    <property type="match status" value="1"/>
</dbReference>
<protein>
    <submittedName>
        <fullName evidence="4">Acidic endochitinase SP2</fullName>
    </submittedName>
</protein>
<dbReference type="Pfam" id="PF00182">
    <property type="entry name" value="Glyco_hydro_19"/>
    <property type="match status" value="1"/>
</dbReference>
<keyword evidence="2" id="KW-1015">Disulfide bond</keyword>
<dbReference type="Gene3D" id="3.30.20.10">
    <property type="entry name" value="Endochitinase, domain 2"/>
    <property type="match status" value="1"/>
</dbReference>
<evidence type="ECO:0000256" key="2">
    <source>
        <dbReference type="ARBA" id="ARBA00023157"/>
    </source>
</evidence>
<sequence>MTMESVIVFCFGFFTLICGSSYAALITKAELTAALTSSGFPAPSDEQYKNIVTRCEKSGKITTKRELAMFLANVFQESDGLRAKKEYNPPAGAYQAPGGAPGKRYYGRGYLQLSWVYNYKAASQALYKDDRLVKDPDQVATKDDVAWDTAFWYWSANVHSAPGVSEGKFGATTKAINGALECGGAAVGTEQAKRRFEFYKKISAAFKLSGKPVENGCYN</sequence>
<reference evidence="5" key="1">
    <citation type="submission" date="2017-01" db="EMBL/GenBank/DDBJ databases">
        <title>Comparative genomics of anhydrobiosis in the tardigrade Hypsibius dujardini.</title>
        <authorList>
            <person name="Yoshida Y."/>
            <person name="Koutsovoulos G."/>
            <person name="Laetsch D."/>
            <person name="Stevens L."/>
            <person name="Kumar S."/>
            <person name="Horikawa D."/>
            <person name="Ishino K."/>
            <person name="Komine S."/>
            <person name="Tomita M."/>
            <person name="Blaxter M."/>
            <person name="Arakawa K."/>
        </authorList>
    </citation>
    <scope>NUCLEOTIDE SEQUENCE [LARGE SCALE GENOMIC DNA]</scope>
    <source>
        <strain evidence="5">Z151</strain>
    </source>
</reference>
<evidence type="ECO:0000313" key="4">
    <source>
        <dbReference type="EMBL" id="OQV16395.1"/>
    </source>
</evidence>
<proteinExistence type="predicted"/>